<evidence type="ECO:0000313" key="2">
    <source>
        <dbReference type="EMBL" id="UYF43020.1"/>
    </source>
</evidence>
<evidence type="ECO:0000259" key="1">
    <source>
        <dbReference type="Pfam" id="PF05272"/>
    </source>
</evidence>
<feature type="domain" description="Virulence-associated protein E-like" evidence="1">
    <location>
        <begin position="304"/>
        <end position="518"/>
    </location>
</feature>
<protein>
    <submittedName>
        <fullName evidence="2">Virulence-associated E family protein</fullName>
    </submittedName>
</protein>
<dbReference type="InterPro" id="IPR007936">
    <property type="entry name" value="VapE-like_dom"/>
</dbReference>
<dbReference type="Pfam" id="PF05272">
    <property type="entry name" value="VapE-like_dom"/>
    <property type="match status" value="1"/>
</dbReference>
<dbReference type="RefSeq" id="WP_263514377.1">
    <property type="nucleotide sequence ID" value="NZ_CP099556.1"/>
</dbReference>
<proteinExistence type="predicted"/>
<dbReference type="PANTHER" id="PTHR34985:SF1">
    <property type="entry name" value="SLR0554 PROTEIN"/>
    <property type="match status" value="1"/>
</dbReference>
<dbReference type="PANTHER" id="PTHR34985">
    <property type="entry name" value="SLR0554 PROTEIN"/>
    <property type="match status" value="1"/>
</dbReference>
<name>A0AA46N7S5_9BACT</name>
<dbReference type="EMBL" id="CP099556">
    <property type="protein sequence ID" value="UYF43020.1"/>
    <property type="molecule type" value="Genomic_DNA"/>
</dbReference>
<dbReference type="Proteomes" id="UP001164100">
    <property type="component" value="Chromosome"/>
</dbReference>
<evidence type="ECO:0000313" key="3">
    <source>
        <dbReference type="Proteomes" id="UP001164100"/>
    </source>
</evidence>
<gene>
    <name evidence="2" type="ORF">NGX11_08990</name>
</gene>
<organism evidence="2 3">
    <name type="scientific">Aliarcobacter cryaerophilus</name>
    <dbReference type="NCBI Taxonomy" id="28198"/>
    <lineage>
        <taxon>Bacteria</taxon>
        <taxon>Pseudomonadati</taxon>
        <taxon>Campylobacterota</taxon>
        <taxon>Epsilonproteobacteria</taxon>
        <taxon>Campylobacterales</taxon>
        <taxon>Arcobacteraceae</taxon>
        <taxon>Aliarcobacter</taxon>
    </lineage>
</organism>
<reference evidence="2" key="1">
    <citation type="journal article" date="2022" name="Front. Microbiol.">
        <title>Species classification and novel plasmid identifications in Arcobacter cryaerophilus and Arcobacter cryaerophilus-like organisms.</title>
        <authorList>
            <person name="Zhou G."/>
            <person name="Wang M."/>
            <person name="Wang H."/>
            <person name="Chen X."/>
            <person name="Gu Y."/>
            <person name="Shao Z."/>
            <person name="Zhang J."/>
            <person name="Zhang M."/>
        </authorList>
    </citation>
    <scope>NUCLEOTIDE SEQUENCE</scope>
    <source>
        <strain evidence="2">ICDCAC48</strain>
    </source>
</reference>
<accession>A0AA46N7S5</accession>
<sequence>MNSISYMPKLVSDFELSNKLIEEAKLKAKPESERIKKSQKQELITILVKNGISKKEAIKMASDRIDKLSLDPSFIIKFNDGKEVLVGVIKACPQLYEGHYVADPFSIEDDGTQKAIILPDGNIYSFKHGGYTIRTNTSVAHVIDRINKIQNVYSEIEALGLKDEFEKILSNIEDLSKKDIREIKTLLKTKGVIKNLDDLNVKLYSRYELSSEGRPLSTDKNLEELLRKYGFEFFYDEIAKELTITHPEISKSTDNDLGVAYSIIQSYAERDNFKKDIIEHLGPLLMNKFAINPLKDMVEDAISKYDGQDYIKKLVDCLELNSTYQYKYVIVMLWLIQCVASWFHENEKCPVKGAYMKFEQVLLIQGMQGLSKTKLFSKLLDFNGMNKYFKAGAKLNPSDKDTIIQSNGYGIVELGEIDATFRKSDIAELKAFLSNTYDQVRLPYDRTASKYKRRTSFCASVNETSFLVDMTGNRRFLILPLLAINFIKVEEIDFFQLWGQIGTMYKNGAKWWLDRDNIDDKVILNELEQLHNAHIKTTMIDDIVYEVVTKIEERRSHPNPSLGNHMQPIQTSFSPTKILQYFGIQKPNRSEIAEFKEKMSKAGYEFNKANSLRLPSNLLN</sequence>
<dbReference type="AlphaFoldDB" id="A0AA46N7S5"/>